<keyword evidence="1" id="KW-0472">Membrane</keyword>
<dbReference type="AlphaFoldDB" id="A0A239MLS5"/>
<feature type="transmembrane region" description="Helical" evidence="1">
    <location>
        <begin position="51"/>
        <end position="70"/>
    </location>
</feature>
<accession>A0A239MLS5</accession>
<dbReference type="EMBL" id="FZPH01000006">
    <property type="protein sequence ID" value="SNT43666.1"/>
    <property type="molecule type" value="Genomic_DNA"/>
</dbReference>
<evidence type="ECO:0000256" key="1">
    <source>
        <dbReference type="SAM" id="Phobius"/>
    </source>
</evidence>
<evidence type="ECO:0000313" key="3">
    <source>
        <dbReference type="Proteomes" id="UP000198362"/>
    </source>
</evidence>
<dbReference type="Proteomes" id="UP000198362">
    <property type="component" value="Unassembled WGS sequence"/>
</dbReference>
<evidence type="ECO:0008006" key="4">
    <source>
        <dbReference type="Google" id="ProtNLM"/>
    </source>
</evidence>
<organism evidence="2 3">
    <name type="scientific">Asanoa hainanensis</name>
    <dbReference type="NCBI Taxonomy" id="560556"/>
    <lineage>
        <taxon>Bacteria</taxon>
        <taxon>Bacillati</taxon>
        <taxon>Actinomycetota</taxon>
        <taxon>Actinomycetes</taxon>
        <taxon>Micromonosporales</taxon>
        <taxon>Micromonosporaceae</taxon>
        <taxon>Asanoa</taxon>
    </lineage>
</organism>
<evidence type="ECO:0000313" key="2">
    <source>
        <dbReference type="EMBL" id="SNT43666.1"/>
    </source>
</evidence>
<keyword evidence="1" id="KW-0812">Transmembrane</keyword>
<feature type="transmembrane region" description="Helical" evidence="1">
    <location>
        <begin position="424"/>
        <end position="444"/>
    </location>
</feature>
<reference evidence="2 3" key="1">
    <citation type="submission" date="2017-06" db="EMBL/GenBank/DDBJ databases">
        <authorList>
            <person name="Kim H.J."/>
            <person name="Triplett B.A."/>
        </authorList>
    </citation>
    <scope>NUCLEOTIDE SEQUENCE [LARGE SCALE GENOMIC DNA]</scope>
    <source>
        <strain evidence="2 3">CGMCC 4.5593</strain>
    </source>
</reference>
<sequence>MHPSADRSRAGVNDILSTVVVTGIAPTKVEPALIPPPAPKARWWARLWHEWTLVVLGGLALAALVTWPTLRHPATTIPSDIGDPTMQAWQMAWSGHALRTDPLSLWQANAFFPEANSFAFTDTLLGYAPAGLIGSGPVAALVRYNVVFVLAVALAFVGAYALVRQLGAGRVAGALAGAGFACAPWRLAQAGHLQVLSTGGIALALAMLARGHGWSLRHGYRPDRVRPGWAVAGWCVAAWQLSLGFGIGVPFGYVLGLVCVVALVGWLRRRPPLTRRLLLADGVGLTVFLAVAAFMASPYLRVAEQFPYVRRSWQDLTWTSPPLRGFFTSPSTSIVWGDMFADARADLGHRGEVSLLPGYTLYALAALGLVLSVWTLRQRLLLAAAVVASIVLGMGTQGPGGGRFTYGLPYVLPGFDGIRTPGRLVVWTTLLLAVLAAGSVTALARRIAWRPAALALALLPLLAMAEGLNTTPHPSVPAAPPVLATAEAPLLVLPSGATIDGIPMLWATDRFPAMVNGAAAFTPPRQGAARAAALHFPDASSVALLRATGVRSVVVVRDQVVGTPYEGTIWGTTSGLPLTRVDTPEAVVYLLDP</sequence>
<feature type="transmembrane region" description="Helical" evidence="1">
    <location>
        <begin position="247"/>
        <end position="266"/>
    </location>
</feature>
<feature type="transmembrane region" description="Helical" evidence="1">
    <location>
        <begin position="356"/>
        <end position="374"/>
    </location>
</feature>
<protein>
    <recommendedName>
        <fullName evidence="4">4-amino-4-deoxy-L-arabinose transferase</fullName>
    </recommendedName>
</protein>
<feature type="transmembrane region" description="Helical" evidence="1">
    <location>
        <begin position="144"/>
        <end position="163"/>
    </location>
</feature>
<feature type="transmembrane region" description="Helical" evidence="1">
    <location>
        <begin position="381"/>
        <end position="404"/>
    </location>
</feature>
<gene>
    <name evidence="2" type="ORF">SAMN05421812_10621</name>
</gene>
<proteinExistence type="predicted"/>
<keyword evidence="1" id="KW-1133">Transmembrane helix</keyword>
<keyword evidence="3" id="KW-1185">Reference proteome</keyword>
<name>A0A239MLS5_9ACTN</name>
<feature type="transmembrane region" description="Helical" evidence="1">
    <location>
        <begin position="278"/>
        <end position="300"/>
    </location>
</feature>